<name>A0ABP7PGX2_9SPHI</name>
<keyword evidence="2" id="KW-1185">Reference proteome</keyword>
<protein>
    <submittedName>
        <fullName evidence="1">Uncharacterized protein</fullName>
    </submittedName>
</protein>
<comment type="caution">
    <text evidence="1">The sequence shown here is derived from an EMBL/GenBank/DDBJ whole genome shotgun (WGS) entry which is preliminary data.</text>
</comment>
<gene>
    <name evidence="1" type="ORF">GCM10022246_18160</name>
</gene>
<reference evidence="2" key="1">
    <citation type="journal article" date="2019" name="Int. J. Syst. Evol. Microbiol.">
        <title>The Global Catalogue of Microorganisms (GCM) 10K type strain sequencing project: providing services to taxonomists for standard genome sequencing and annotation.</title>
        <authorList>
            <consortium name="The Broad Institute Genomics Platform"/>
            <consortium name="The Broad Institute Genome Sequencing Center for Infectious Disease"/>
            <person name="Wu L."/>
            <person name="Ma J."/>
        </authorList>
    </citation>
    <scope>NUCLEOTIDE SEQUENCE [LARGE SCALE GENOMIC DNA]</scope>
    <source>
        <strain evidence="2">JCM 17338</strain>
    </source>
</reference>
<dbReference type="SUPFAM" id="SSF55486">
    <property type="entry name" value="Metalloproteases ('zincins'), catalytic domain"/>
    <property type="match status" value="1"/>
</dbReference>
<sequence length="360" mass="40015">MISSCRKDQDPSAVPTITTPKAVIAPSNNDERIFEDGEGLNIYTAENRRIDFTRLISVNAIDNTTIEITNFVPLDIEEVTILLKINGRDEPVKLLVADIKAHTTKKIKYPFVNETTDFFENQTNKIVSLAQYKTVGIAPSQVSFDYTGTTPLLQKLKKAGEMKWQFKPNDFDPNHNQENWKDNPTPQDFRKYSALLINMAYLYSSATNMRQSFLNESITNNDVILMSPAEKLTAYNNIVNKTKLSLGICEGGVTGLGGGGTLGIAASVINKAMFEPVSTFAHEMGHVVGFSHESSMTYPQNDKGSVSACQREWLIRIKDGSLPVQLNNYYMQGDFIKTGSTSLTTNAKQSTQLIDNCDIK</sequence>
<organism evidence="1 2">
    <name type="scientific">Pedobacter ginsengiterrae</name>
    <dbReference type="NCBI Taxonomy" id="871696"/>
    <lineage>
        <taxon>Bacteria</taxon>
        <taxon>Pseudomonadati</taxon>
        <taxon>Bacteroidota</taxon>
        <taxon>Sphingobacteriia</taxon>
        <taxon>Sphingobacteriales</taxon>
        <taxon>Sphingobacteriaceae</taxon>
        <taxon>Pedobacter</taxon>
    </lineage>
</organism>
<evidence type="ECO:0000313" key="2">
    <source>
        <dbReference type="Proteomes" id="UP001501081"/>
    </source>
</evidence>
<dbReference type="Proteomes" id="UP001501081">
    <property type="component" value="Unassembled WGS sequence"/>
</dbReference>
<proteinExistence type="predicted"/>
<accession>A0ABP7PGX2</accession>
<evidence type="ECO:0000313" key="1">
    <source>
        <dbReference type="EMBL" id="GAA3965468.1"/>
    </source>
</evidence>
<dbReference type="EMBL" id="BAABAK010000009">
    <property type="protein sequence ID" value="GAA3965468.1"/>
    <property type="molecule type" value="Genomic_DNA"/>
</dbReference>